<dbReference type="AlphaFoldDB" id="A0A1B0TRC8"/>
<organism evidence="2">
    <name type="scientific">Holotrichia parallela</name>
    <name type="common">Dark black chafer beetle</name>
    <name type="synonym">Pedinotrichia parallela</name>
    <dbReference type="NCBI Taxonomy" id="93412"/>
    <lineage>
        <taxon>Eukaryota</taxon>
        <taxon>Metazoa</taxon>
        <taxon>Ecdysozoa</taxon>
        <taxon>Arthropoda</taxon>
        <taxon>Hexapoda</taxon>
        <taxon>Insecta</taxon>
        <taxon>Pterygota</taxon>
        <taxon>Neoptera</taxon>
        <taxon>Endopterygota</taxon>
        <taxon>Coleoptera</taxon>
        <taxon>Polyphaga</taxon>
        <taxon>Scarabaeiformia</taxon>
        <taxon>Scarabaeidae</taxon>
        <taxon>Melolonthinae</taxon>
        <taxon>Holotrichia</taxon>
    </lineage>
</organism>
<accession>A0A1B0TRC8</accession>
<dbReference type="InterPro" id="IPR036728">
    <property type="entry name" value="PBP_GOBP_sf"/>
</dbReference>
<dbReference type="Pfam" id="PF01395">
    <property type="entry name" value="PBP_GOBP"/>
    <property type="match status" value="1"/>
</dbReference>
<keyword evidence="1" id="KW-0732">Signal</keyword>
<dbReference type="Gene3D" id="1.10.238.20">
    <property type="entry name" value="Pheromone/general odorant binding protein domain"/>
    <property type="match status" value="1"/>
</dbReference>
<dbReference type="CDD" id="cd23992">
    <property type="entry name" value="PBP_GOBP"/>
    <property type="match status" value="1"/>
</dbReference>
<dbReference type="InterPro" id="IPR006170">
    <property type="entry name" value="PBP/GOBP"/>
</dbReference>
<dbReference type="EMBL" id="KT279201">
    <property type="protein sequence ID" value="ALP75946.1"/>
    <property type="molecule type" value="mRNA"/>
</dbReference>
<reference evidence="2" key="1">
    <citation type="submission" date="2015-07" db="EMBL/GenBank/DDBJ databases">
        <authorList>
            <person name="Noorani M."/>
        </authorList>
    </citation>
    <scope>NUCLEOTIDE SEQUENCE</scope>
    <source>
        <tissue evidence="2">Antenna</tissue>
    </source>
</reference>
<evidence type="ECO:0000256" key="1">
    <source>
        <dbReference type="SAM" id="SignalP"/>
    </source>
</evidence>
<dbReference type="SMART" id="SM00708">
    <property type="entry name" value="PhBP"/>
    <property type="match status" value="1"/>
</dbReference>
<dbReference type="SMR" id="A0A1B0TRC8"/>
<name>A0A1B0TRC8_HOLPA</name>
<protein>
    <submittedName>
        <fullName evidence="2">Odorant binding protein 15a</fullName>
    </submittedName>
</protein>
<proteinExistence type="evidence at transcript level"/>
<feature type="chain" id="PRO_5008517202" evidence="1">
    <location>
        <begin position="21"/>
        <end position="147"/>
    </location>
</feature>
<dbReference type="GO" id="GO:0005549">
    <property type="term" value="F:odorant binding"/>
    <property type="evidence" value="ECO:0007669"/>
    <property type="project" value="InterPro"/>
</dbReference>
<sequence length="147" mass="15719">MTSTLIGSLVLISFLCIGASDPDKEKLREAAKSIMYDCKGKVGASDADVQSLLDKTIPTTKEGACLLECIFTTSKVMKDGTLDKDATLKTLEVVLKKDKDKEAKVTQILDACQKQIGKGTDDKCQTAKMIADCLQKQGKLAGLSPSS</sequence>
<gene>
    <name evidence="2" type="primary">OBP15a</name>
</gene>
<dbReference type="PANTHER" id="PTHR21364">
    <property type="entry name" value="GENERAL ODORANT-BINDING PROTEIN 19A"/>
    <property type="match status" value="1"/>
</dbReference>
<evidence type="ECO:0000313" key="2">
    <source>
        <dbReference type="EMBL" id="ALP75946.1"/>
    </source>
</evidence>
<dbReference type="PANTHER" id="PTHR21364:SF2">
    <property type="entry name" value="GENERAL ODORANT-BINDING PROTEIN 19A"/>
    <property type="match status" value="1"/>
</dbReference>
<dbReference type="SUPFAM" id="SSF47565">
    <property type="entry name" value="Insect pheromone/odorant-binding proteins"/>
    <property type="match status" value="1"/>
</dbReference>
<feature type="signal peptide" evidence="1">
    <location>
        <begin position="1"/>
        <end position="20"/>
    </location>
</feature>